<gene>
    <name evidence="3" type="ORF">ACFFJC_15705</name>
</gene>
<feature type="coiled-coil region" evidence="1">
    <location>
        <begin position="126"/>
        <end position="179"/>
    </location>
</feature>
<feature type="transmembrane region" description="Helical" evidence="2">
    <location>
        <begin position="284"/>
        <end position="309"/>
    </location>
</feature>
<keyword evidence="1" id="KW-0175">Coiled coil</keyword>
<keyword evidence="2" id="KW-0812">Transmembrane</keyword>
<protein>
    <submittedName>
        <fullName evidence="3">Uncharacterized protein</fullName>
    </submittedName>
</protein>
<sequence length="570" mass="62389">MRRIKIFLHWLLRHAVLYLALVLAFAVAPLVAQAWRSAAQEEATWRGLAGIEAQLHADSAALARRFDAATAGLEARGTAEIDTRLRRSRAALAGEKAGLEEGRGPLALYREGPAVLLTNQRRRLRIVLLEREVRTLEAARALADRRDAETRHREAAARHRQAQDRCTAATGRLRALEREWSYRWRSWVESAAHKALAEEARQRCAERDAARAAVEAIGYVEGSRQQAAAAYAASRRDVAAALDTTLAALGRERREAEIRWQGTAAQKLRLWAREWQLGSLLTKALWALAAILAVPYAIRMLFWFVLAPLAERRPAIRLRVPGPPGEPEGAGGIQLIAPGAPSTTSVAVRLGAGEELLVRQSYLQTSSHAGAKATQWLLDWRHPLASLVSGLTFLTRMRGEGELTTVSAVRDPFAEVAVLALPEGASCVLQPRALAAVVQPVGRPLRITAHWRLGSLNAWLTLQLRYLVFHGPGRLVLKGARGVRVERAERGRVFGQAQLVGFSADLSYSVTRTETFWPYLLGIEPLFKDKVEAGEGVLVIEEAPLAGVATGRAGHGLEGAFDVMTKALGI</sequence>
<keyword evidence="2" id="KW-1133">Transmembrane helix</keyword>
<dbReference type="Proteomes" id="UP001589798">
    <property type="component" value="Unassembled WGS sequence"/>
</dbReference>
<evidence type="ECO:0000313" key="4">
    <source>
        <dbReference type="Proteomes" id="UP001589798"/>
    </source>
</evidence>
<name>A0ABV6CZA0_9SPHN</name>
<evidence type="ECO:0000313" key="3">
    <source>
        <dbReference type="EMBL" id="MFC0205710.1"/>
    </source>
</evidence>
<evidence type="ECO:0000256" key="2">
    <source>
        <dbReference type="SAM" id="Phobius"/>
    </source>
</evidence>
<keyword evidence="2" id="KW-0472">Membrane</keyword>
<accession>A0ABV6CZA0</accession>
<reference evidence="3 4" key="1">
    <citation type="submission" date="2024-09" db="EMBL/GenBank/DDBJ databases">
        <authorList>
            <person name="Sun Q."/>
            <person name="Mori K."/>
        </authorList>
    </citation>
    <scope>NUCLEOTIDE SEQUENCE [LARGE SCALE GENOMIC DNA]</scope>
    <source>
        <strain evidence="3 4">CCM 7706</strain>
    </source>
</reference>
<dbReference type="RefSeq" id="WP_379488439.1">
    <property type="nucleotide sequence ID" value="NZ_JBHLWK010000019.1"/>
</dbReference>
<comment type="caution">
    <text evidence="3">The sequence shown here is derived from an EMBL/GenBank/DDBJ whole genome shotgun (WGS) entry which is preliminary data.</text>
</comment>
<evidence type="ECO:0000256" key="1">
    <source>
        <dbReference type="SAM" id="Coils"/>
    </source>
</evidence>
<keyword evidence="4" id="KW-1185">Reference proteome</keyword>
<proteinExistence type="predicted"/>
<organism evidence="3 4">
    <name type="scientific">Novosphingobium soli</name>
    <dbReference type="NCBI Taxonomy" id="574956"/>
    <lineage>
        <taxon>Bacteria</taxon>
        <taxon>Pseudomonadati</taxon>
        <taxon>Pseudomonadota</taxon>
        <taxon>Alphaproteobacteria</taxon>
        <taxon>Sphingomonadales</taxon>
        <taxon>Sphingomonadaceae</taxon>
        <taxon>Novosphingobium</taxon>
    </lineage>
</organism>
<dbReference type="EMBL" id="JBHLWK010000019">
    <property type="protein sequence ID" value="MFC0205710.1"/>
    <property type="molecule type" value="Genomic_DNA"/>
</dbReference>